<feature type="transmembrane region" description="Helical" evidence="8">
    <location>
        <begin position="61"/>
        <end position="85"/>
    </location>
</feature>
<evidence type="ECO:0000256" key="1">
    <source>
        <dbReference type="ARBA" id="ARBA00004651"/>
    </source>
</evidence>
<accession>A0A839STV3</accession>
<dbReference type="SUPFAM" id="SSF161098">
    <property type="entry name" value="MetI-like"/>
    <property type="match status" value="1"/>
</dbReference>
<feature type="transmembrane region" description="Helical" evidence="8">
    <location>
        <begin position="245"/>
        <end position="271"/>
    </location>
</feature>
<dbReference type="RefSeq" id="WP_183415134.1">
    <property type="nucleotide sequence ID" value="NZ_JACHXA010000001.1"/>
</dbReference>
<keyword evidence="3 8" id="KW-0813">Transport</keyword>
<keyword evidence="4" id="KW-1003">Cell membrane</keyword>
<keyword evidence="7 8" id="KW-0472">Membrane</keyword>
<evidence type="ECO:0000313" key="11">
    <source>
        <dbReference type="Proteomes" id="UP000581135"/>
    </source>
</evidence>
<dbReference type="Gene3D" id="1.10.3720.10">
    <property type="entry name" value="MetI-like"/>
    <property type="match status" value="1"/>
</dbReference>
<evidence type="ECO:0000256" key="2">
    <source>
        <dbReference type="ARBA" id="ARBA00007069"/>
    </source>
</evidence>
<feature type="transmembrane region" description="Helical" evidence="8">
    <location>
        <begin position="204"/>
        <end position="225"/>
    </location>
</feature>
<comment type="caution">
    <text evidence="10">The sequence shown here is derived from an EMBL/GenBank/DDBJ whole genome shotgun (WGS) entry which is preliminary data.</text>
</comment>
<dbReference type="InterPro" id="IPR000515">
    <property type="entry name" value="MetI-like"/>
</dbReference>
<dbReference type="PANTHER" id="PTHR42929:SF5">
    <property type="entry name" value="ABC TRANSPORTER PERMEASE PROTEIN"/>
    <property type="match status" value="1"/>
</dbReference>
<dbReference type="PROSITE" id="PS50928">
    <property type="entry name" value="ABC_TM1"/>
    <property type="match status" value="1"/>
</dbReference>
<gene>
    <name evidence="10" type="ORF">FHR98_000608</name>
</gene>
<keyword evidence="6 8" id="KW-1133">Transmembrane helix</keyword>
<evidence type="ECO:0000256" key="4">
    <source>
        <dbReference type="ARBA" id="ARBA00022475"/>
    </source>
</evidence>
<dbReference type="EMBL" id="JACHXA010000001">
    <property type="protein sequence ID" value="MBB3064343.1"/>
    <property type="molecule type" value="Genomic_DNA"/>
</dbReference>
<proteinExistence type="inferred from homology"/>
<evidence type="ECO:0000256" key="5">
    <source>
        <dbReference type="ARBA" id="ARBA00022692"/>
    </source>
</evidence>
<dbReference type="Pfam" id="PF00528">
    <property type="entry name" value="BPD_transp_1"/>
    <property type="match status" value="1"/>
</dbReference>
<evidence type="ECO:0000259" key="9">
    <source>
        <dbReference type="PROSITE" id="PS50928"/>
    </source>
</evidence>
<dbReference type="Proteomes" id="UP000581135">
    <property type="component" value="Unassembled WGS sequence"/>
</dbReference>
<dbReference type="GO" id="GO:0055085">
    <property type="term" value="P:transmembrane transport"/>
    <property type="evidence" value="ECO:0007669"/>
    <property type="project" value="InterPro"/>
</dbReference>
<dbReference type="AlphaFoldDB" id="A0A839STV3"/>
<reference evidence="10 11" key="1">
    <citation type="submission" date="2020-08" db="EMBL/GenBank/DDBJ databases">
        <title>Genomic Encyclopedia of Type Strains, Phase III (KMG-III): the genomes of soil and plant-associated and newly described type strains.</title>
        <authorList>
            <person name="Whitman W."/>
        </authorList>
    </citation>
    <scope>NUCLEOTIDE SEQUENCE [LARGE SCALE GENOMIC DNA]</scope>
    <source>
        <strain evidence="10 11">CECT 8803</strain>
    </source>
</reference>
<evidence type="ECO:0000256" key="6">
    <source>
        <dbReference type="ARBA" id="ARBA00022989"/>
    </source>
</evidence>
<organism evidence="10 11">
    <name type="scientific">Limibacillus halophilus</name>
    <dbReference type="NCBI Taxonomy" id="1579333"/>
    <lineage>
        <taxon>Bacteria</taxon>
        <taxon>Pseudomonadati</taxon>
        <taxon>Pseudomonadota</taxon>
        <taxon>Alphaproteobacteria</taxon>
        <taxon>Rhodospirillales</taxon>
        <taxon>Rhodovibrionaceae</taxon>
        <taxon>Limibacillus</taxon>
    </lineage>
</organism>
<feature type="transmembrane region" description="Helical" evidence="8">
    <location>
        <begin position="97"/>
        <end position="120"/>
    </location>
</feature>
<keyword evidence="5 8" id="KW-0812">Transmembrane</keyword>
<comment type="subcellular location">
    <subcellularLocation>
        <location evidence="1 8">Cell membrane</location>
        <topology evidence="1 8">Multi-pass membrane protein</topology>
    </subcellularLocation>
</comment>
<name>A0A839STV3_9PROT</name>
<dbReference type="PANTHER" id="PTHR42929">
    <property type="entry name" value="INNER MEMBRANE ABC TRANSPORTER PERMEASE PROTEIN YDCU-RELATED-RELATED"/>
    <property type="match status" value="1"/>
</dbReference>
<keyword evidence="11" id="KW-1185">Reference proteome</keyword>
<feature type="transmembrane region" description="Helical" evidence="8">
    <location>
        <begin position="148"/>
        <end position="170"/>
    </location>
</feature>
<dbReference type="GO" id="GO:0005886">
    <property type="term" value="C:plasma membrane"/>
    <property type="evidence" value="ECO:0007669"/>
    <property type="project" value="UniProtKB-SubCell"/>
</dbReference>
<dbReference type="InterPro" id="IPR035906">
    <property type="entry name" value="MetI-like_sf"/>
</dbReference>
<evidence type="ECO:0000256" key="8">
    <source>
        <dbReference type="RuleBase" id="RU363032"/>
    </source>
</evidence>
<feature type="domain" description="ABC transmembrane type-1" evidence="9">
    <location>
        <begin position="60"/>
        <end position="270"/>
    </location>
</feature>
<evidence type="ECO:0000256" key="3">
    <source>
        <dbReference type="ARBA" id="ARBA00022448"/>
    </source>
</evidence>
<evidence type="ECO:0000313" key="10">
    <source>
        <dbReference type="EMBL" id="MBB3064343.1"/>
    </source>
</evidence>
<protein>
    <submittedName>
        <fullName evidence="10">Putative spermidine/putrescine transport system permease protein</fullName>
    </submittedName>
</protein>
<dbReference type="CDD" id="cd06261">
    <property type="entry name" value="TM_PBP2"/>
    <property type="match status" value="1"/>
</dbReference>
<comment type="similarity">
    <text evidence="2">Belongs to the binding-protein-dependent transport system permease family. CysTW subfamily.</text>
</comment>
<evidence type="ECO:0000256" key="7">
    <source>
        <dbReference type="ARBA" id="ARBA00023136"/>
    </source>
</evidence>
<sequence length="279" mass="30823">MRITRMWAIFLLGVPVALLIAYFIVPFTVVAITSLQAEDGSWTLANYARLVGDSYYLETLLLTFEVSLWVVVSTFLVGYPLAYFMTFVVRNRLLRRLFYVIVVVPLFTSNIVRAFGWMVLLGRKGMVNDILLSLGLIDRPMQLLFSKVSIVIGLSYIMTPFMVLTIASVLQNIDRSLQEASRDLGAGAFETFLKVTFPLSLPGVVAGSLIVFTLSVSAYVTPAILSGGKEIVTSMLIFQQYASVFNFPFGAALAVGLLLTTLLLISLYLLAVEKKVKST</sequence>